<keyword evidence="2" id="KW-0378">Hydrolase</keyword>
<organism evidence="8 9">
    <name type="scientific">Escherichia coli</name>
    <dbReference type="NCBI Taxonomy" id="562"/>
    <lineage>
        <taxon>Bacteria</taxon>
        <taxon>Pseudomonadati</taxon>
        <taxon>Pseudomonadota</taxon>
        <taxon>Gammaproteobacteria</taxon>
        <taxon>Enterobacterales</taxon>
        <taxon>Enterobacteriaceae</taxon>
        <taxon>Escherichia</taxon>
    </lineage>
</organism>
<dbReference type="PANTHER" id="PTHR13710:SF105">
    <property type="entry name" value="ATP-DEPENDENT DNA HELICASE Q1"/>
    <property type="match status" value="1"/>
</dbReference>
<name>A0AAP1RCU6_ECOLX</name>
<proteinExistence type="inferred from homology"/>
<evidence type="ECO:0000256" key="1">
    <source>
        <dbReference type="ARBA" id="ARBA00005446"/>
    </source>
</evidence>
<evidence type="ECO:0000256" key="3">
    <source>
        <dbReference type="ARBA" id="ARBA00023125"/>
    </source>
</evidence>
<dbReference type="GO" id="GO:0003677">
    <property type="term" value="F:DNA binding"/>
    <property type="evidence" value="ECO:0007669"/>
    <property type="project" value="UniProtKB-KW"/>
</dbReference>
<dbReference type="Proteomes" id="UP000640866">
    <property type="component" value="Unassembled WGS sequence"/>
</dbReference>
<reference evidence="8" key="1">
    <citation type="submission" date="2020-09" db="EMBL/GenBank/DDBJ databases">
        <title>Emerging polyconal dissemination of OXA-244-producing E. coli in France.</title>
        <authorList>
            <person name="Emeraud C."/>
            <person name="Girlich D."/>
            <person name="Bonnin R.A."/>
            <person name="Jousset A.B."/>
            <person name="Naas T."/>
            <person name="Dortet L."/>
        </authorList>
    </citation>
    <scope>NUCLEOTIDE SEQUENCE</scope>
    <source>
        <strain evidence="8">225E3</strain>
    </source>
</reference>
<dbReference type="PROSITE" id="PS00690">
    <property type="entry name" value="DEAH_ATP_HELICASE"/>
    <property type="match status" value="1"/>
</dbReference>
<dbReference type="InterPro" id="IPR011545">
    <property type="entry name" value="DEAD/DEAH_box_helicase_dom"/>
</dbReference>
<sequence length="146" mass="16327">SPLLALMRNQVAAAERLGITAETLNSTNREEWQRISDKLLQGGVDCLLISPERLANQDFLETVLYPVADRIGLLVVDEAHCISDWGHDFRPDYRRILDILRQLPANTPILGTTATANNRVVEDIRQQLGDIVIQRGTLARESLALD</sequence>
<evidence type="ECO:0000256" key="5">
    <source>
        <dbReference type="ARBA" id="ARBA00034617"/>
    </source>
</evidence>
<dbReference type="GO" id="GO:0009378">
    <property type="term" value="F:four-way junction helicase activity"/>
    <property type="evidence" value="ECO:0007669"/>
    <property type="project" value="TreeGrafter"/>
</dbReference>
<evidence type="ECO:0000256" key="2">
    <source>
        <dbReference type="ARBA" id="ARBA00022801"/>
    </source>
</evidence>
<evidence type="ECO:0000313" key="8">
    <source>
        <dbReference type="EMBL" id="MBE0981398.1"/>
    </source>
</evidence>
<dbReference type="InterPro" id="IPR014001">
    <property type="entry name" value="Helicase_ATP-bd"/>
</dbReference>
<evidence type="ECO:0000256" key="6">
    <source>
        <dbReference type="ARBA" id="ARBA00034808"/>
    </source>
</evidence>
<dbReference type="PROSITE" id="PS51192">
    <property type="entry name" value="HELICASE_ATP_BIND_1"/>
    <property type="match status" value="1"/>
</dbReference>
<feature type="non-terminal residue" evidence="8">
    <location>
        <position position="1"/>
    </location>
</feature>
<accession>A0AAP1RCU6</accession>
<gene>
    <name evidence="8" type="ORF">IH772_30485</name>
</gene>
<dbReference type="GO" id="GO:0005524">
    <property type="term" value="F:ATP binding"/>
    <property type="evidence" value="ECO:0007669"/>
    <property type="project" value="InterPro"/>
</dbReference>
<dbReference type="SUPFAM" id="SSF52540">
    <property type="entry name" value="P-loop containing nucleoside triphosphate hydrolases"/>
    <property type="match status" value="1"/>
</dbReference>
<dbReference type="Pfam" id="PF00270">
    <property type="entry name" value="DEAD"/>
    <property type="match status" value="1"/>
</dbReference>
<comment type="catalytic activity">
    <reaction evidence="5">
        <text>Couples ATP hydrolysis with the unwinding of duplex DNA by translocating in the 3'-5' direction.</text>
        <dbReference type="EC" id="5.6.2.4"/>
    </reaction>
</comment>
<feature type="domain" description="Helicase ATP-binding" evidence="7">
    <location>
        <begin position="1"/>
        <end position="134"/>
    </location>
</feature>
<dbReference type="GO" id="GO:0043590">
    <property type="term" value="C:bacterial nucleoid"/>
    <property type="evidence" value="ECO:0007669"/>
    <property type="project" value="TreeGrafter"/>
</dbReference>
<dbReference type="RefSeq" id="WP_192525626.1">
    <property type="nucleotide sequence ID" value="NZ_JACZOI010000826.1"/>
</dbReference>
<dbReference type="EMBL" id="JACZOI010000826">
    <property type="protein sequence ID" value="MBE0981398.1"/>
    <property type="molecule type" value="Genomic_DNA"/>
</dbReference>
<keyword evidence="8" id="KW-0067">ATP-binding</keyword>
<protein>
    <recommendedName>
        <fullName evidence="6">DNA 3'-5' helicase</fullName>
        <ecNumber evidence="6">5.6.2.4</ecNumber>
    </recommendedName>
</protein>
<dbReference type="InterPro" id="IPR002464">
    <property type="entry name" value="DNA/RNA_helicase_DEAH_CS"/>
</dbReference>
<comment type="caution">
    <text evidence="8">The sequence shown here is derived from an EMBL/GenBank/DDBJ whole genome shotgun (WGS) entry which is preliminary data.</text>
</comment>
<keyword evidence="8" id="KW-0547">Nucleotide-binding</keyword>
<keyword evidence="4" id="KW-0413">Isomerase</keyword>
<comment type="similarity">
    <text evidence="1">Belongs to the helicase family. RecQ subfamily.</text>
</comment>
<dbReference type="PANTHER" id="PTHR13710">
    <property type="entry name" value="DNA HELICASE RECQ FAMILY MEMBER"/>
    <property type="match status" value="1"/>
</dbReference>
<dbReference type="AlphaFoldDB" id="A0AAP1RCU6"/>
<dbReference type="EC" id="5.6.2.4" evidence="6"/>
<keyword evidence="8" id="KW-0347">Helicase</keyword>
<dbReference type="Gene3D" id="3.40.50.300">
    <property type="entry name" value="P-loop containing nucleotide triphosphate hydrolases"/>
    <property type="match status" value="1"/>
</dbReference>
<dbReference type="GO" id="GO:0005737">
    <property type="term" value="C:cytoplasm"/>
    <property type="evidence" value="ECO:0007669"/>
    <property type="project" value="TreeGrafter"/>
</dbReference>
<keyword evidence="3" id="KW-0238">DNA-binding</keyword>
<evidence type="ECO:0000256" key="4">
    <source>
        <dbReference type="ARBA" id="ARBA00023235"/>
    </source>
</evidence>
<dbReference type="GO" id="GO:0016787">
    <property type="term" value="F:hydrolase activity"/>
    <property type="evidence" value="ECO:0007669"/>
    <property type="project" value="UniProtKB-KW"/>
</dbReference>
<feature type="non-terminal residue" evidence="8">
    <location>
        <position position="146"/>
    </location>
</feature>
<dbReference type="InterPro" id="IPR027417">
    <property type="entry name" value="P-loop_NTPase"/>
</dbReference>
<dbReference type="GO" id="GO:0006310">
    <property type="term" value="P:DNA recombination"/>
    <property type="evidence" value="ECO:0007669"/>
    <property type="project" value="TreeGrafter"/>
</dbReference>
<dbReference type="GO" id="GO:0006281">
    <property type="term" value="P:DNA repair"/>
    <property type="evidence" value="ECO:0007669"/>
    <property type="project" value="TreeGrafter"/>
</dbReference>
<dbReference type="GO" id="GO:0030894">
    <property type="term" value="C:replisome"/>
    <property type="evidence" value="ECO:0007669"/>
    <property type="project" value="TreeGrafter"/>
</dbReference>
<evidence type="ECO:0000313" key="9">
    <source>
        <dbReference type="Proteomes" id="UP000640866"/>
    </source>
</evidence>
<evidence type="ECO:0000259" key="7">
    <source>
        <dbReference type="PROSITE" id="PS51192"/>
    </source>
</evidence>
<dbReference type="GO" id="GO:0043138">
    <property type="term" value="F:3'-5' DNA helicase activity"/>
    <property type="evidence" value="ECO:0007669"/>
    <property type="project" value="UniProtKB-EC"/>
</dbReference>